<organism evidence="2 3">
    <name type="scientific">Halanaerobium polyolivorans</name>
    <dbReference type="NCBI Taxonomy" id="2886943"/>
    <lineage>
        <taxon>Bacteria</taxon>
        <taxon>Bacillati</taxon>
        <taxon>Bacillota</taxon>
        <taxon>Clostridia</taxon>
        <taxon>Halanaerobiales</taxon>
        <taxon>Halanaerobiaceae</taxon>
        <taxon>Halanaerobium</taxon>
    </lineage>
</organism>
<name>A0AAW4X2D8_9FIRM</name>
<dbReference type="EMBL" id="JAJFAT010000023">
    <property type="protein sequence ID" value="MCC3145948.1"/>
    <property type="molecule type" value="Genomic_DNA"/>
</dbReference>
<evidence type="ECO:0008006" key="4">
    <source>
        <dbReference type="Google" id="ProtNLM"/>
    </source>
</evidence>
<dbReference type="AlphaFoldDB" id="A0AAW4X2D8"/>
<sequence length="182" mass="20892">MIKNNYQEIKAEITDFKYKNDNGTSRAKLLKTSKEGDQIFLIPYPKAYNKTAVKVMSGPLNEQLGWLEDSVSEEIFDWIKKGNKYEAEISEIIKRGSEDKISKCIIKINKIKNYNISAEEQELNIENKKALKYGKISAKNKAKSSLQLLTYKMNKVTGKSKVYGCFFALIILLSIILYIFIN</sequence>
<dbReference type="Proteomes" id="UP001199296">
    <property type="component" value="Unassembled WGS sequence"/>
</dbReference>
<evidence type="ECO:0000313" key="3">
    <source>
        <dbReference type="Proteomes" id="UP001199296"/>
    </source>
</evidence>
<reference evidence="2 3" key="1">
    <citation type="submission" date="2021-10" db="EMBL/GenBank/DDBJ databases">
        <authorList>
            <person name="Grouzdev D.S."/>
            <person name="Pantiukh K.S."/>
            <person name="Krutkina M.S."/>
        </authorList>
    </citation>
    <scope>NUCLEOTIDE SEQUENCE [LARGE SCALE GENOMIC DNA]</scope>
    <source>
        <strain evidence="2 3">Z-7514</strain>
    </source>
</reference>
<evidence type="ECO:0000313" key="2">
    <source>
        <dbReference type="EMBL" id="MCC3145948.1"/>
    </source>
</evidence>
<accession>A0AAW4X2D8</accession>
<evidence type="ECO:0000256" key="1">
    <source>
        <dbReference type="SAM" id="Phobius"/>
    </source>
</evidence>
<proteinExistence type="predicted"/>
<keyword evidence="3" id="KW-1185">Reference proteome</keyword>
<keyword evidence="1" id="KW-1133">Transmembrane helix</keyword>
<dbReference type="RefSeq" id="WP_229346648.1">
    <property type="nucleotide sequence ID" value="NZ_JAJFAT010000023.1"/>
</dbReference>
<keyword evidence="1" id="KW-0812">Transmembrane</keyword>
<gene>
    <name evidence="2" type="ORF">LJ207_11540</name>
</gene>
<keyword evidence="1" id="KW-0472">Membrane</keyword>
<protein>
    <recommendedName>
        <fullName evidence="4">HIRAN domain-containing protein</fullName>
    </recommendedName>
</protein>
<comment type="caution">
    <text evidence="2">The sequence shown here is derived from an EMBL/GenBank/DDBJ whole genome shotgun (WGS) entry which is preliminary data.</text>
</comment>
<feature type="transmembrane region" description="Helical" evidence="1">
    <location>
        <begin position="162"/>
        <end position="181"/>
    </location>
</feature>
<dbReference type="Gene3D" id="3.30.70.2330">
    <property type="match status" value="1"/>
</dbReference>